<protein>
    <recommendedName>
        <fullName evidence="1">Thiamine-monophosphate kinase</fullName>
        <shortName evidence="1">TMP kinase</shortName>
        <shortName evidence="1">Thiamine-phosphate kinase</shortName>
        <ecNumber evidence="1">2.7.4.16</ecNumber>
    </recommendedName>
</protein>
<feature type="binding site" evidence="1">
    <location>
        <position position="56"/>
    </location>
    <ligand>
        <name>Mg(2+)</name>
        <dbReference type="ChEBI" id="CHEBI:18420"/>
        <label>4</label>
    </ligand>
</feature>
<dbReference type="Gene3D" id="3.90.650.10">
    <property type="entry name" value="PurM-like C-terminal domain"/>
    <property type="match status" value="1"/>
</dbReference>
<keyword evidence="1 3" id="KW-0418">Kinase</keyword>
<dbReference type="AlphaFoldDB" id="A0A852RMT1"/>
<dbReference type="GO" id="GO:0005524">
    <property type="term" value="F:ATP binding"/>
    <property type="evidence" value="ECO:0007669"/>
    <property type="project" value="UniProtKB-UniRule"/>
</dbReference>
<keyword evidence="1" id="KW-0479">Metal-binding</keyword>
<dbReference type="InterPro" id="IPR036921">
    <property type="entry name" value="PurM-like_N_sf"/>
</dbReference>
<dbReference type="PIRSF" id="PIRSF005303">
    <property type="entry name" value="Thiam_monoph_kin"/>
    <property type="match status" value="1"/>
</dbReference>
<feature type="binding site" evidence="1">
    <location>
        <position position="87"/>
    </location>
    <ligand>
        <name>Mg(2+)</name>
        <dbReference type="ChEBI" id="CHEBI:18420"/>
        <label>4</label>
    </ligand>
</feature>
<feature type="binding site" evidence="1">
    <location>
        <position position="224"/>
    </location>
    <ligand>
        <name>Mg(2+)</name>
        <dbReference type="ChEBI" id="CHEBI:18420"/>
        <label>5</label>
    </ligand>
</feature>
<keyword evidence="1" id="KW-0067">ATP-binding</keyword>
<keyword evidence="1" id="KW-0784">Thiamine biosynthesis</keyword>
<dbReference type="HAMAP" id="MF_02128">
    <property type="entry name" value="TMP_kinase"/>
    <property type="match status" value="1"/>
</dbReference>
<feature type="binding site" evidence="1">
    <location>
        <position position="321"/>
    </location>
    <ligand>
        <name>substrate</name>
    </ligand>
</feature>
<comment type="caution">
    <text evidence="1">Lacks conserved residue(s) required for the propagation of feature annotation.</text>
</comment>
<dbReference type="InterPro" id="IPR016188">
    <property type="entry name" value="PurM-like_N"/>
</dbReference>
<dbReference type="Proteomes" id="UP000582231">
    <property type="component" value="Unassembled WGS sequence"/>
</dbReference>
<keyword evidence="1" id="KW-0460">Magnesium</keyword>
<dbReference type="GO" id="GO:0009229">
    <property type="term" value="P:thiamine diphosphate biosynthetic process"/>
    <property type="evidence" value="ECO:0007669"/>
    <property type="project" value="UniProtKB-UniRule"/>
</dbReference>
<dbReference type="Pfam" id="PF00586">
    <property type="entry name" value="AIRS"/>
    <property type="match status" value="1"/>
</dbReference>
<feature type="binding site" evidence="1">
    <location>
        <position position="65"/>
    </location>
    <ligand>
        <name>substrate</name>
    </ligand>
</feature>
<keyword evidence="1 3" id="KW-0808">Transferase</keyword>
<dbReference type="EMBL" id="JACCBF010000001">
    <property type="protein sequence ID" value="NYD29344.1"/>
    <property type="molecule type" value="Genomic_DNA"/>
</dbReference>
<dbReference type="InterPro" id="IPR006283">
    <property type="entry name" value="ThiL-like"/>
</dbReference>
<evidence type="ECO:0000256" key="1">
    <source>
        <dbReference type="HAMAP-Rule" id="MF_02128"/>
    </source>
</evidence>
<comment type="caution">
    <text evidence="3">The sequence shown here is derived from an EMBL/GenBank/DDBJ whole genome shotgun (WGS) entry which is preliminary data.</text>
</comment>
<feature type="binding site" evidence="1">
    <location>
        <position position="274"/>
    </location>
    <ligand>
        <name>substrate</name>
    </ligand>
</feature>
<dbReference type="UniPathway" id="UPA00060">
    <property type="reaction ID" value="UER00142"/>
</dbReference>
<dbReference type="GO" id="GO:0000287">
    <property type="term" value="F:magnesium ion binding"/>
    <property type="evidence" value="ECO:0007669"/>
    <property type="project" value="UniProtKB-UniRule"/>
</dbReference>
<comment type="catalytic activity">
    <reaction evidence="1">
        <text>thiamine phosphate + ATP = thiamine diphosphate + ADP</text>
        <dbReference type="Rhea" id="RHEA:15913"/>
        <dbReference type="ChEBI" id="CHEBI:30616"/>
        <dbReference type="ChEBI" id="CHEBI:37575"/>
        <dbReference type="ChEBI" id="CHEBI:58937"/>
        <dbReference type="ChEBI" id="CHEBI:456216"/>
        <dbReference type="EC" id="2.7.4.16"/>
    </reaction>
</comment>
<dbReference type="RefSeq" id="WP_179725730.1">
    <property type="nucleotide sequence ID" value="NZ_BAABEF010000001.1"/>
</dbReference>
<feature type="binding site" evidence="1">
    <location>
        <position position="42"/>
    </location>
    <ligand>
        <name>Mg(2+)</name>
        <dbReference type="ChEBI" id="CHEBI:18420"/>
        <label>4</label>
    </ligand>
</feature>
<dbReference type="NCBIfam" id="TIGR01379">
    <property type="entry name" value="thiL"/>
    <property type="match status" value="1"/>
</dbReference>
<proteinExistence type="inferred from homology"/>
<feature type="binding site" evidence="1">
    <location>
        <position position="221"/>
    </location>
    <ligand>
        <name>Mg(2+)</name>
        <dbReference type="ChEBI" id="CHEBI:18420"/>
        <label>3</label>
    </ligand>
</feature>
<name>A0A852RMT1_9ACTN</name>
<dbReference type="PANTHER" id="PTHR30270">
    <property type="entry name" value="THIAMINE-MONOPHOSPHATE KINASE"/>
    <property type="match status" value="1"/>
</dbReference>
<accession>A0A852RMT1</accession>
<keyword evidence="4" id="KW-1185">Reference proteome</keyword>
<dbReference type="EC" id="2.7.4.16" evidence="1"/>
<evidence type="ECO:0000313" key="3">
    <source>
        <dbReference type="EMBL" id="NYD29344.1"/>
    </source>
</evidence>
<dbReference type="InterPro" id="IPR036676">
    <property type="entry name" value="PurM-like_C_sf"/>
</dbReference>
<dbReference type="SUPFAM" id="SSF56042">
    <property type="entry name" value="PurM C-terminal domain-like"/>
    <property type="match status" value="1"/>
</dbReference>
<comment type="similarity">
    <text evidence="1">Belongs to the thiamine-monophosphate kinase family.</text>
</comment>
<feature type="binding site" evidence="1">
    <location>
        <position position="159"/>
    </location>
    <ligand>
        <name>ATP</name>
        <dbReference type="ChEBI" id="CHEBI:30616"/>
    </ligand>
</feature>
<feature type="binding site" evidence="1">
    <location>
        <position position="87"/>
    </location>
    <ligand>
        <name>Mg(2+)</name>
        <dbReference type="ChEBI" id="CHEBI:18420"/>
        <label>3</label>
    </ligand>
</feature>
<feature type="domain" description="PurM-like N-terminal" evidence="2">
    <location>
        <begin position="40"/>
        <end position="151"/>
    </location>
</feature>
<dbReference type="Gene3D" id="3.30.1330.10">
    <property type="entry name" value="PurM-like, N-terminal domain"/>
    <property type="match status" value="1"/>
</dbReference>
<dbReference type="GO" id="GO:0009228">
    <property type="term" value="P:thiamine biosynthetic process"/>
    <property type="evidence" value="ECO:0007669"/>
    <property type="project" value="UniProtKB-KW"/>
</dbReference>
<evidence type="ECO:0000313" key="4">
    <source>
        <dbReference type="Proteomes" id="UP000582231"/>
    </source>
</evidence>
<feature type="binding site" evidence="1">
    <location>
        <position position="135"/>
    </location>
    <ligand>
        <name>Mg(2+)</name>
        <dbReference type="ChEBI" id="CHEBI:18420"/>
        <label>1</label>
    </ligand>
</feature>
<feature type="binding site" evidence="1">
    <location>
        <position position="58"/>
    </location>
    <ligand>
        <name>Mg(2+)</name>
        <dbReference type="ChEBI" id="CHEBI:18420"/>
        <label>1</label>
    </ligand>
</feature>
<sequence length="324" mass="33217">MPGSSSTLRLPTVAHAGEFGLINAIRSILPQGSHVIVGPGDDCAVVRGQETCPVISTDLMVEGRHFRRDWSPAADIGARAAAQNLSDVNAMGGTATSLTLGLALPHDLPAAWVMEFVRGFAEEAGSVGASVVGGDLTSSDTLMLAVTVLGSCPAPPVLRSGARPGDTVAIAGRQGWSAAGLALLERGVSEPQELLKAYHRPTPPYAAGPEAARAGATVMLDVSDGLVADARHLAQASNVVIDLWTDELRLVGPPASGPAGTGVDRMQCILSGGDDHPLLACFNRTAELPDGWTQVGAVLPADGGQPMVTVDGEAYDGPAGWTHF</sequence>
<reference evidence="3 4" key="1">
    <citation type="submission" date="2020-07" db="EMBL/GenBank/DDBJ databases">
        <title>Sequencing the genomes of 1000 actinobacteria strains.</title>
        <authorList>
            <person name="Klenk H.-P."/>
        </authorList>
    </citation>
    <scope>NUCLEOTIDE SEQUENCE [LARGE SCALE GENOMIC DNA]</scope>
    <source>
        <strain evidence="3 4">DSM 19082</strain>
    </source>
</reference>
<dbReference type="PANTHER" id="PTHR30270:SF0">
    <property type="entry name" value="THIAMINE-MONOPHOSPHATE KINASE"/>
    <property type="match status" value="1"/>
</dbReference>
<dbReference type="GO" id="GO:0009030">
    <property type="term" value="F:thiamine-phosphate kinase activity"/>
    <property type="evidence" value="ECO:0007669"/>
    <property type="project" value="UniProtKB-UniRule"/>
</dbReference>
<feature type="binding site" evidence="1">
    <location>
        <begin position="134"/>
        <end position="135"/>
    </location>
    <ligand>
        <name>ATP</name>
        <dbReference type="ChEBI" id="CHEBI:30616"/>
    </ligand>
</feature>
<feature type="binding site" evidence="1">
    <location>
        <position position="42"/>
    </location>
    <ligand>
        <name>Mg(2+)</name>
        <dbReference type="ChEBI" id="CHEBI:18420"/>
        <label>3</label>
    </ligand>
</feature>
<dbReference type="NCBIfam" id="NF004351">
    <property type="entry name" value="PRK05731.1-4"/>
    <property type="match status" value="1"/>
</dbReference>
<comment type="miscellaneous">
    <text evidence="1">Reaction mechanism of ThiL seems to utilize a direct, inline transfer of the gamma-phosphate of ATP to TMP rather than a phosphorylated enzyme intermediate.</text>
</comment>
<gene>
    <name evidence="1" type="primary">thiL</name>
    <name evidence="3" type="ORF">BJ958_000890</name>
</gene>
<keyword evidence="1" id="KW-0547">Nucleotide-binding</keyword>
<comment type="function">
    <text evidence="1">Catalyzes the ATP-dependent phosphorylation of thiamine-monophosphate (TMP) to form thiamine-pyrophosphate (TPP), the active form of vitamin B1.</text>
</comment>
<evidence type="ECO:0000259" key="2">
    <source>
        <dbReference type="Pfam" id="PF00586"/>
    </source>
</evidence>
<organism evidence="3 4">
    <name type="scientific">Nocardioides kongjuensis</name>
    <dbReference type="NCBI Taxonomy" id="349522"/>
    <lineage>
        <taxon>Bacteria</taxon>
        <taxon>Bacillati</taxon>
        <taxon>Actinomycetota</taxon>
        <taxon>Actinomycetes</taxon>
        <taxon>Propionibacteriales</taxon>
        <taxon>Nocardioidaceae</taxon>
        <taxon>Nocardioides</taxon>
    </lineage>
</organism>
<comment type="pathway">
    <text evidence="1">Cofactor biosynthesis; thiamine diphosphate biosynthesis; thiamine diphosphate from thiamine phosphate: step 1/1.</text>
</comment>
<dbReference type="CDD" id="cd02194">
    <property type="entry name" value="ThiL"/>
    <property type="match status" value="1"/>
</dbReference>
<feature type="binding site" evidence="1">
    <location>
        <position position="57"/>
    </location>
    <ligand>
        <name>Mg(2+)</name>
        <dbReference type="ChEBI" id="CHEBI:18420"/>
        <label>1</label>
    </ligand>
</feature>
<feature type="binding site" evidence="1">
    <location>
        <position position="223"/>
    </location>
    <ligand>
        <name>ATP</name>
        <dbReference type="ChEBI" id="CHEBI:30616"/>
    </ligand>
</feature>
<dbReference type="SUPFAM" id="SSF55326">
    <property type="entry name" value="PurM N-terminal domain-like"/>
    <property type="match status" value="1"/>
</dbReference>
<feature type="binding site" evidence="1">
    <location>
        <position position="87"/>
    </location>
    <ligand>
        <name>Mg(2+)</name>
        <dbReference type="ChEBI" id="CHEBI:18420"/>
        <label>2</label>
    </ligand>
</feature>
<feature type="binding site" evidence="1">
    <location>
        <position position="58"/>
    </location>
    <ligand>
        <name>Mg(2+)</name>
        <dbReference type="ChEBI" id="CHEBI:18420"/>
        <label>2</label>
    </ligand>
</feature>